<protein>
    <submittedName>
        <fullName evidence="2">Uncharacterized protein</fullName>
    </submittedName>
</protein>
<evidence type="ECO:0000313" key="2">
    <source>
        <dbReference type="EMBL" id="KAK1742422.1"/>
    </source>
</evidence>
<evidence type="ECO:0000256" key="1">
    <source>
        <dbReference type="SAM" id="MobiDB-lite"/>
    </source>
</evidence>
<dbReference type="EMBL" id="JATAAI010000011">
    <property type="protein sequence ID" value="KAK1742422.1"/>
    <property type="molecule type" value="Genomic_DNA"/>
</dbReference>
<organism evidence="2 3">
    <name type="scientific">Skeletonema marinoi</name>
    <dbReference type="NCBI Taxonomy" id="267567"/>
    <lineage>
        <taxon>Eukaryota</taxon>
        <taxon>Sar</taxon>
        <taxon>Stramenopiles</taxon>
        <taxon>Ochrophyta</taxon>
        <taxon>Bacillariophyta</taxon>
        <taxon>Coscinodiscophyceae</taxon>
        <taxon>Thalassiosirophycidae</taxon>
        <taxon>Thalassiosirales</taxon>
        <taxon>Skeletonemataceae</taxon>
        <taxon>Skeletonema</taxon>
        <taxon>Skeletonema marinoi-dohrnii complex</taxon>
    </lineage>
</organism>
<evidence type="ECO:0000313" key="3">
    <source>
        <dbReference type="Proteomes" id="UP001224775"/>
    </source>
</evidence>
<feature type="region of interest" description="Disordered" evidence="1">
    <location>
        <begin position="1"/>
        <end position="41"/>
    </location>
</feature>
<dbReference type="InterPro" id="IPR057491">
    <property type="entry name" value="DiatomPyrShell"/>
</dbReference>
<accession>A0AAD9DCJ7</accession>
<dbReference type="Pfam" id="PF25192">
    <property type="entry name" value="DiatomPyrShell"/>
    <property type="match status" value="1"/>
</dbReference>
<name>A0AAD9DCJ7_9STRA</name>
<feature type="region of interest" description="Disordered" evidence="1">
    <location>
        <begin position="131"/>
        <end position="155"/>
    </location>
</feature>
<comment type="caution">
    <text evidence="2">The sequence shown here is derived from an EMBL/GenBank/DDBJ whole genome shotgun (WGS) entry which is preliminary data.</text>
</comment>
<keyword evidence="3" id="KW-1185">Reference proteome</keyword>
<dbReference type="AlphaFoldDB" id="A0AAD9DCJ7"/>
<gene>
    <name evidence="2" type="ORF">QTG54_006987</name>
</gene>
<dbReference type="Proteomes" id="UP001224775">
    <property type="component" value="Unassembled WGS sequence"/>
</dbReference>
<proteinExistence type="predicted"/>
<sequence length="183" mass="20313">MNRRFSQRPDPYSNSNEARRAWWDSAPSDRVQGGSRSTYAAPVDRDMSHVFLETDGRPLDAEFEVWDGPNNTPTRMKVYSEDGRLRPINAFVENPQKGLRGETLTVRNSGPMEFPLNAGVGSVGQGLAGTESPYMSENDLRGFRRPTPSTKRGQRVQGGALKTFPLDYSVEAAQVTITTKGCR</sequence>
<reference evidence="2" key="1">
    <citation type="submission" date="2023-06" db="EMBL/GenBank/DDBJ databases">
        <title>Survivors Of The Sea: Transcriptome response of Skeletonema marinoi to long-term dormancy.</title>
        <authorList>
            <person name="Pinder M.I.M."/>
            <person name="Kourtchenko O."/>
            <person name="Robertson E.K."/>
            <person name="Larsson T."/>
            <person name="Maumus F."/>
            <person name="Osuna-Cruz C.M."/>
            <person name="Vancaester E."/>
            <person name="Stenow R."/>
            <person name="Vandepoele K."/>
            <person name="Ploug H."/>
            <person name="Bruchert V."/>
            <person name="Godhe A."/>
            <person name="Topel M."/>
        </authorList>
    </citation>
    <scope>NUCLEOTIDE SEQUENCE</scope>
    <source>
        <strain evidence="2">R05AC</strain>
    </source>
</reference>